<evidence type="ECO:0000313" key="3">
    <source>
        <dbReference type="Proteomes" id="UP000193465"/>
    </source>
</evidence>
<comment type="caution">
    <text evidence="2">The sequence shown here is derived from an EMBL/GenBank/DDBJ whole genome shotgun (WGS) entry which is preliminary data.</text>
</comment>
<reference evidence="2 3" key="1">
    <citation type="submission" date="2016-01" db="EMBL/GenBank/DDBJ databases">
        <title>The new phylogeny of the genus Mycobacterium.</title>
        <authorList>
            <person name="Tarcisio F."/>
            <person name="Conor M."/>
            <person name="Antonella G."/>
            <person name="Elisabetta G."/>
            <person name="Giulia F.S."/>
            <person name="Sara T."/>
            <person name="Anna F."/>
            <person name="Clotilde B."/>
            <person name="Roberto B."/>
            <person name="Veronica D.S."/>
            <person name="Fabio R."/>
            <person name="Monica P."/>
            <person name="Olivier J."/>
            <person name="Enrico T."/>
            <person name="Nicola S."/>
        </authorList>
    </citation>
    <scope>NUCLEOTIDE SEQUENCE [LARGE SCALE GENOMIC DNA]</scope>
    <source>
        <strain evidence="2 3">ATCC 27353</strain>
    </source>
</reference>
<dbReference type="RefSeq" id="WP_085128164.1">
    <property type="nucleotide sequence ID" value="NZ_LQOT01000025.1"/>
</dbReference>
<protein>
    <submittedName>
        <fullName evidence="2">5,10-methylene tetrahydromethanopterin reductase</fullName>
    </submittedName>
</protein>
<proteinExistence type="predicted"/>
<organism evidence="2 3">
    <name type="scientific">Mycolicibacter engbaekii</name>
    <dbReference type="NCBI Taxonomy" id="188915"/>
    <lineage>
        <taxon>Bacteria</taxon>
        <taxon>Bacillati</taxon>
        <taxon>Actinomycetota</taxon>
        <taxon>Actinomycetes</taxon>
        <taxon>Mycobacteriales</taxon>
        <taxon>Mycobacteriaceae</taxon>
        <taxon>Mycolicibacter</taxon>
    </lineage>
</organism>
<gene>
    <name evidence="2" type="ORF">AWC02_07885</name>
</gene>
<dbReference type="GO" id="GO:0016705">
    <property type="term" value="F:oxidoreductase activity, acting on paired donors, with incorporation or reduction of molecular oxygen"/>
    <property type="evidence" value="ECO:0007669"/>
    <property type="project" value="InterPro"/>
</dbReference>
<dbReference type="SUPFAM" id="SSF51679">
    <property type="entry name" value="Bacterial luciferase-like"/>
    <property type="match status" value="1"/>
</dbReference>
<dbReference type="PANTHER" id="PTHR43244">
    <property type="match status" value="1"/>
</dbReference>
<dbReference type="EMBL" id="LQOT01000025">
    <property type="protein sequence ID" value="ORV48996.1"/>
    <property type="molecule type" value="Genomic_DNA"/>
</dbReference>
<evidence type="ECO:0000313" key="2">
    <source>
        <dbReference type="EMBL" id="ORV48996.1"/>
    </source>
</evidence>
<dbReference type="Pfam" id="PF00296">
    <property type="entry name" value="Bac_luciferase"/>
    <property type="match status" value="1"/>
</dbReference>
<accession>A0A1X1TWN2</accession>
<dbReference type="CDD" id="cd01097">
    <property type="entry name" value="Tetrahydromethanopterin_reductase"/>
    <property type="match status" value="1"/>
</dbReference>
<sequence>MKWGMPWPGAELAQRCEQAGAVAFCAGEFADTSAYVTAAEMARSTTTARTGPGIAYAFARSPFVHASSVRHLNRIAPGRVFLGLGAGTARMNRDWFGVDSSHPARRMAELVICIRGFLRAENDQKIVFDGDFYSLNTHIRAPVMGPIDVPILLGAFNIHMIRTAGSVADGVLGHPLFTDRWWAEVVDPQLEIGAARQGRDPAGLKRWGWITTVIDNEDPRRAVQDAKRQIGFELTVRTYDSLVDLHGWQDEVAAIRAEFAKGNARELGKHVSDDMLWAMAVCGDTAQAREMLAARRRLPDIGFFSPPGFLVSPRRRQRYGEQVIEAFAENGVVLT</sequence>
<dbReference type="InterPro" id="IPR011251">
    <property type="entry name" value="Luciferase-like_dom"/>
</dbReference>
<evidence type="ECO:0000259" key="1">
    <source>
        <dbReference type="Pfam" id="PF00296"/>
    </source>
</evidence>
<dbReference type="Gene3D" id="3.20.20.30">
    <property type="entry name" value="Luciferase-like domain"/>
    <property type="match status" value="1"/>
</dbReference>
<dbReference type="InterPro" id="IPR050564">
    <property type="entry name" value="F420-G6PD/mer"/>
</dbReference>
<dbReference type="PANTHER" id="PTHR43244:SF2">
    <property type="entry name" value="CONSERVED HYPOTHETICAL ALANINE AND PROLINE-RICH PROTEIN"/>
    <property type="match status" value="1"/>
</dbReference>
<name>A0A1X1TWN2_9MYCO</name>
<dbReference type="STRING" id="188915.AWC02_07885"/>
<dbReference type="InterPro" id="IPR036661">
    <property type="entry name" value="Luciferase-like_sf"/>
</dbReference>
<dbReference type="Proteomes" id="UP000193465">
    <property type="component" value="Unassembled WGS sequence"/>
</dbReference>
<feature type="domain" description="Luciferase-like" evidence="1">
    <location>
        <begin position="10"/>
        <end position="297"/>
    </location>
</feature>
<dbReference type="AlphaFoldDB" id="A0A1X1TWN2"/>
<keyword evidence="3" id="KW-1185">Reference proteome</keyword>